<organism evidence="1 2">
    <name type="scientific">Pseudomonas aeruginosa</name>
    <dbReference type="NCBI Taxonomy" id="287"/>
    <lineage>
        <taxon>Bacteria</taxon>
        <taxon>Pseudomonadati</taxon>
        <taxon>Pseudomonadota</taxon>
        <taxon>Gammaproteobacteria</taxon>
        <taxon>Pseudomonadales</taxon>
        <taxon>Pseudomonadaceae</taxon>
        <taxon>Pseudomonas</taxon>
    </lineage>
</organism>
<dbReference type="RefSeq" id="WP_065085730.1">
    <property type="nucleotide sequence ID" value="NZ_NFFZ01000004.1"/>
</dbReference>
<dbReference type="EMBL" id="NFFZ01000004">
    <property type="protein sequence ID" value="OTI63073.1"/>
    <property type="molecule type" value="Genomic_DNA"/>
</dbReference>
<protein>
    <submittedName>
        <fullName evidence="1">Uncharacterized protein</fullName>
    </submittedName>
</protein>
<proteinExistence type="predicted"/>
<name>A0A241XRE8_PSEAI</name>
<dbReference type="Proteomes" id="UP000194857">
    <property type="component" value="Unassembled WGS sequence"/>
</dbReference>
<dbReference type="AlphaFoldDB" id="A0A241XRE8"/>
<sequence length="192" mass="20798">MSANASRNLEPTAPTARAIAFLSGIGIELVQVDSLEGAGFLEDVRVVAGALHHLAGAKACNLLHEAGHVAIVPTRFRHLMNDDVEIGTKEMFEQMEQEGIPPGSREWEIVLQVSESEATAWSWAAGKAAGIPEELIIEDWCFNGEGSLTRLMLSAGRHYGVNGLAHAGFCRTSGADRRPGQVYPHLNFWLQP</sequence>
<comment type="caution">
    <text evidence="1">The sequence shown here is derived from an EMBL/GenBank/DDBJ whole genome shotgun (WGS) entry which is preliminary data.</text>
</comment>
<accession>A0A241XRE8</accession>
<evidence type="ECO:0000313" key="1">
    <source>
        <dbReference type="EMBL" id="OTI63073.1"/>
    </source>
</evidence>
<evidence type="ECO:0000313" key="2">
    <source>
        <dbReference type="Proteomes" id="UP000194857"/>
    </source>
</evidence>
<reference evidence="2" key="1">
    <citation type="submission" date="2017-05" db="EMBL/GenBank/DDBJ databases">
        <authorList>
            <person name="Giani T."/>
            <person name="Arena F."/>
            <person name="Pollini S."/>
            <person name="Di Pilato V."/>
            <person name="D'Andrea M.M."/>
            <person name="Henrici De Angelis L."/>
            <person name="Bassetti M."/>
            <person name="Rossolini G.M."/>
        </authorList>
    </citation>
    <scope>NUCLEOTIDE SEQUENCE [LARGE SCALE GENOMIC DNA]</scope>
    <source>
        <strain evidence="2">S567_C10_BS</strain>
    </source>
</reference>
<gene>
    <name evidence="1" type="ORF">CAZ10_09545</name>
</gene>